<evidence type="ECO:0000313" key="2">
    <source>
        <dbReference type="EMBL" id="SVC70589.1"/>
    </source>
</evidence>
<dbReference type="Pfam" id="PF00144">
    <property type="entry name" value="Beta-lactamase"/>
    <property type="match status" value="1"/>
</dbReference>
<gene>
    <name evidence="2" type="ORF">METZ01_LOCUS323443</name>
</gene>
<dbReference type="Gene3D" id="3.40.710.10">
    <property type="entry name" value="DD-peptidase/beta-lactamase superfamily"/>
    <property type="match status" value="1"/>
</dbReference>
<reference evidence="2" key="1">
    <citation type="submission" date="2018-05" db="EMBL/GenBank/DDBJ databases">
        <authorList>
            <person name="Lanie J.A."/>
            <person name="Ng W.-L."/>
            <person name="Kazmierczak K.M."/>
            <person name="Andrzejewski T.M."/>
            <person name="Davidsen T.M."/>
            <person name="Wayne K.J."/>
            <person name="Tettelin H."/>
            <person name="Glass J.I."/>
            <person name="Rusch D."/>
            <person name="Podicherti R."/>
            <person name="Tsui H.-C.T."/>
            <person name="Winkler M.E."/>
        </authorList>
    </citation>
    <scope>NUCLEOTIDE SEQUENCE</scope>
</reference>
<feature type="non-terminal residue" evidence="2">
    <location>
        <position position="1"/>
    </location>
</feature>
<dbReference type="EMBL" id="UINC01106140">
    <property type="protein sequence ID" value="SVC70589.1"/>
    <property type="molecule type" value="Genomic_DNA"/>
</dbReference>
<dbReference type="PANTHER" id="PTHR43283">
    <property type="entry name" value="BETA-LACTAMASE-RELATED"/>
    <property type="match status" value="1"/>
</dbReference>
<accession>A0A382PB31</accession>
<dbReference type="InterPro" id="IPR001466">
    <property type="entry name" value="Beta-lactam-related"/>
</dbReference>
<sequence>ENLTVRSLLTHTSGLTYSSSFNGISTVSSIYKNLGIFEMESERLNTIGPLKEHVNKLAELDLISPPGERFNYSVSLDVAGRLAEVVTEIPFSDALKKYILEPLNMTSSYFKVPEEKFQALSRLYTPLIRTYPIPGNYRRFQEFRNMPGGYKNFGQSENLYESGGHGLITTGDDYSKFLKFILNYDPQRDSYFLSESTFNAFLTHQLPNSLGPKAMEDSLPELSGKGFSYGLGITLSDGGSLGDSSTYDYYFWNAAPEWSAGTNSHFWIDRDLGLGLIFLSSLMSADNLITDKTHGIAEEYFGSE</sequence>
<proteinExistence type="predicted"/>
<organism evidence="2">
    <name type="scientific">marine metagenome</name>
    <dbReference type="NCBI Taxonomy" id="408172"/>
    <lineage>
        <taxon>unclassified sequences</taxon>
        <taxon>metagenomes</taxon>
        <taxon>ecological metagenomes</taxon>
    </lineage>
</organism>
<evidence type="ECO:0000259" key="1">
    <source>
        <dbReference type="Pfam" id="PF00144"/>
    </source>
</evidence>
<dbReference type="SUPFAM" id="SSF56601">
    <property type="entry name" value="beta-lactamase/transpeptidase-like"/>
    <property type="match status" value="1"/>
</dbReference>
<protein>
    <recommendedName>
        <fullName evidence="1">Beta-lactamase-related domain-containing protein</fullName>
    </recommendedName>
</protein>
<name>A0A382PB31_9ZZZZ</name>
<dbReference type="InterPro" id="IPR050789">
    <property type="entry name" value="Diverse_Enzym_Activities"/>
</dbReference>
<dbReference type="InterPro" id="IPR012338">
    <property type="entry name" value="Beta-lactam/transpept-like"/>
</dbReference>
<dbReference type="PANTHER" id="PTHR43283:SF3">
    <property type="entry name" value="BETA-LACTAMASE FAMILY PROTEIN (AFU_ORTHOLOGUE AFUA_5G07500)"/>
    <property type="match status" value="1"/>
</dbReference>
<dbReference type="AlphaFoldDB" id="A0A382PB31"/>
<feature type="domain" description="Beta-lactamase-related" evidence="1">
    <location>
        <begin position="2"/>
        <end position="284"/>
    </location>
</feature>